<name>A0ABY7T455_9SPHI</name>
<feature type="transmembrane region" description="Helical" evidence="6">
    <location>
        <begin position="63"/>
        <end position="86"/>
    </location>
</feature>
<reference evidence="7 8" key="1">
    <citation type="submission" date="2023-02" db="EMBL/GenBank/DDBJ databases">
        <title>Genome sequence of Mucilaginibacter jinjuensis strain KACC 16571.</title>
        <authorList>
            <person name="Kim S."/>
            <person name="Heo J."/>
            <person name="Kwon S.-W."/>
        </authorList>
    </citation>
    <scope>NUCLEOTIDE SEQUENCE [LARGE SCALE GENOMIC DNA]</scope>
    <source>
        <strain evidence="7 8">KACC 16571</strain>
    </source>
</reference>
<keyword evidence="3 6" id="KW-0812">Transmembrane</keyword>
<evidence type="ECO:0000256" key="1">
    <source>
        <dbReference type="ARBA" id="ARBA00004651"/>
    </source>
</evidence>
<dbReference type="RefSeq" id="WP_273628757.1">
    <property type="nucleotide sequence ID" value="NZ_CP117167.1"/>
</dbReference>
<accession>A0ABY7T455</accession>
<feature type="transmembrane region" description="Helical" evidence="6">
    <location>
        <begin position="217"/>
        <end position="234"/>
    </location>
</feature>
<dbReference type="PANTHER" id="PTHR30250:SF11">
    <property type="entry name" value="O-ANTIGEN TRANSPORTER-RELATED"/>
    <property type="match status" value="1"/>
</dbReference>
<keyword evidence="4 6" id="KW-1133">Transmembrane helix</keyword>
<feature type="transmembrane region" description="Helical" evidence="6">
    <location>
        <begin position="133"/>
        <end position="152"/>
    </location>
</feature>
<feature type="transmembrane region" description="Helical" evidence="6">
    <location>
        <begin position="158"/>
        <end position="178"/>
    </location>
</feature>
<comment type="subcellular location">
    <subcellularLocation>
        <location evidence="1">Cell membrane</location>
        <topology evidence="1">Multi-pass membrane protein</topology>
    </subcellularLocation>
</comment>
<dbReference type="Pfam" id="PF13440">
    <property type="entry name" value="Polysacc_synt_3"/>
    <property type="match status" value="1"/>
</dbReference>
<feature type="transmembrane region" description="Helical" evidence="6">
    <location>
        <begin position="281"/>
        <end position="302"/>
    </location>
</feature>
<protein>
    <submittedName>
        <fullName evidence="7">Oligosaccharide flippase family protein</fullName>
    </submittedName>
</protein>
<evidence type="ECO:0000256" key="6">
    <source>
        <dbReference type="SAM" id="Phobius"/>
    </source>
</evidence>
<evidence type="ECO:0000256" key="4">
    <source>
        <dbReference type="ARBA" id="ARBA00022989"/>
    </source>
</evidence>
<evidence type="ECO:0000256" key="5">
    <source>
        <dbReference type="ARBA" id="ARBA00023136"/>
    </source>
</evidence>
<organism evidence="7 8">
    <name type="scientific">Mucilaginibacter jinjuensis</name>
    <dbReference type="NCBI Taxonomy" id="1176721"/>
    <lineage>
        <taxon>Bacteria</taxon>
        <taxon>Pseudomonadati</taxon>
        <taxon>Bacteroidota</taxon>
        <taxon>Sphingobacteriia</taxon>
        <taxon>Sphingobacteriales</taxon>
        <taxon>Sphingobacteriaceae</taxon>
        <taxon>Mucilaginibacter</taxon>
    </lineage>
</organism>
<keyword evidence="5 6" id="KW-0472">Membrane</keyword>
<sequence length="428" mass="47923">MIVLSMITTAIIFRALPIARAGEWGFFQATFLLIDTFRSGFITTAFIKFYAGSDEKRTAEVAGSTWFVALIITGILVVLNVPALFFAKYVTDDGLLLFIKWFGLAYLFTLPMFMATCVLQGEQRFDQLLYVRFVNRGSFILFIIALIITKKMSLETLLYAYLISNLITSIYVMLMGWSRISTLAKRSRASIMEIYNFGKYSVGTTLSSNMFRTSDTYIINFMLGPAALAIYNLGQSLMQLVEVPLVSFAATGMPILSAHYNQGNREGVIHTMKKYIGMLTIILLPACIIACLLADFAIGLIGGGKYVHTEAANVFRLFMTFALLYPADRFSALTLDVIHRPQVNFYKVLVMLAANIIFDYLGILVLGNVYGVAITTVVPVLIAVIISYVELNKYQKYSFWSIYSAGWFETKQLYKQVLSMIRPSAAKG</sequence>
<dbReference type="Proteomes" id="UP001216139">
    <property type="component" value="Chromosome"/>
</dbReference>
<evidence type="ECO:0000313" key="8">
    <source>
        <dbReference type="Proteomes" id="UP001216139"/>
    </source>
</evidence>
<feature type="transmembrane region" description="Helical" evidence="6">
    <location>
        <begin position="344"/>
        <end position="363"/>
    </location>
</feature>
<keyword evidence="2" id="KW-1003">Cell membrane</keyword>
<dbReference type="InterPro" id="IPR050833">
    <property type="entry name" value="Poly_Biosynth_Transport"/>
</dbReference>
<evidence type="ECO:0000256" key="3">
    <source>
        <dbReference type="ARBA" id="ARBA00022692"/>
    </source>
</evidence>
<dbReference type="PANTHER" id="PTHR30250">
    <property type="entry name" value="PST FAMILY PREDICTED COLANIC ACID TRANSPORTER"/>
    <property type="match status" value="1"/>
</dbReference>
<gene>
    <name evidence="7" type="ORF">PQO05_17665</name>
</gene>
<feature type="transmembrane region" description="Helical" evidence="6">
    <location>
        <begin position="369"/>
        <end position="389"/>
    </location>
</feature>
<dbReference type="EMBL" id="CP117167">
    <property type="protein sequence ID" value="WCT10568.1"/>
    <property type="molecule type" value="Genomic_DNA"/>
</dbReference>
<evidence type="ECO:0000256" key="2">
    <source>
        <dbReference type="ARBA" id="ARBA00022475"/>
    </source>
</evidence>
<evidence type="ECO:0000313" key="7">
    <source>
        <dbReference type="EMBL" id="WCT10568.1"/>
    </source>
</evidence>
<keyword evidence="8" id="KW-1185">Reference proteome</keyword>
<feature type="transmembrane region" description="Helical" evidence="6">
    <location>
        <begin position="98"/>
        <end position="121"/>
    </location>
</feature>
<proteinExistence type="predicted"/>